<name>A0ABV4CC69_9PSEU</name>
<gene>
    <name evidence="3" type="ORF">AB8O55_04765</name>
</gene>
<feature type="compositionally biased region" description="Polar residues" evidence="1">
    <location>
        <begin position="35"/>
        <end position="50"/>
    </location>
</feature>
<keyword evidence="2" id="KW-0812">Transmembrane</keyword>
<keyword evidence="4" id="KW-1185">Reference proteome</keyword>
<comment type="caution">
    <text evidence="3">The sequence shown here is derived from an EMBL/GenBank/DDBJ whole genome shotgun (WGS) entry which is preliminary data.</text>
</comment>
<reference evidence="3 4" key="1">
    <citation type="submission" date="2024-08" db="EMBL/GenBank/DDBJ databases">
        <title>Genome mining of Saccharopolyspora cebuensis PGLac3 from Nigerian medicinal plant.</title>
        <authorList>
            <person name="Ezeobiora C.E."/>
            <person name="Igbokwe N.H."/>
            <person name="Amin D.H."/>
            <person name="Mendie U.E."/>
        </authorList>
    </citation>
    <scope>NUCLEOTIDE SEQUENCE [LARGE SCALE GENOMIC DNA]</scope>
    <source>
        <strain evidence="3 4">PGLac3</strain>
    </source>
</reference>
<feature type="region of interest" description="Disordered" evidence="1">
    <location>
        <begin position="1"/>
        <end position="79"/>
    </location>
</feature>
<evidence type="ECO:0000313" key="3">
    <source>
        <dbReference type="EMBL" id="MEY8038700.1"/>
    </source>
</evidence>
<accession>A0ABV4CC69</accession>
<protein>
    <recommendedName>
        <fullName evidence="5">DUF4878 domain-containing protein</fullName>
    </recommendedName>
</protein>
<evidence type="ECO:0000313" key="4">
    <source>
        <dbReference type="Proteomes" id="UP001564626"/>
    </source>
</evidence>
<keyword evidence="2" id="KW-0472">Membrane</keyword>
<dbReference type="EMBL" id="JBGEHV010000005">
    <property type="protein sequence ID" value="MEY8038700.1"/>
    <property type="molecule type" value="Genomic_DNA"/>
</dbReference>
<keyword evidence="2" id="KW-1133">Transmembrane helix</keyword>
<evidence type="ECO:0008006" key="5">
    <source>
        <dbReference type="Google" id="ProtNLM"/>
    </source>
</evidence>
<organism evidence="3 4">
    <name type="scientific">Saccharopolyspora cebuensis</name>
    <dbReference type="NCBI Taxonomy" id="418759"/>
    <lineage>
        <taxon>Bacteria</taxon>
        <taxon>Bacillati</taxon>
        <taxon>Actinomycetota</taxon>
        <taxon>Actinomycetes</taxon>
        <taxon>Pseudonocardiales</taxon>
        <taxon>Pseudonocardiaceae</taxon>
        <taxon>Saccharopolyspora</taxon>
    </lineage>
</organism>
<evidence type="ECO:0000256" key="2">
    <source>
        <dbReference type="SAM" id="Phobius"/>
    </source>
</evidence>
<proteinExistence type="predicted"/>
<dbReference type="RefSeq" id="WP_345361848.1">
    <property type="nucleotide sequence ID" value="NZ_BAABII010000006.1"/>
</dbReference>
<dbReference type="Proteomes" id="UP001564626">
    <property type="component" value="Unassembled WGS sequence"/>
</dbReference>
<evidence type="ECO:0000256" key="1">
    <source>
        <dbReference type="SAM" id="MobiDB-lite"/>
    </source>
</evidence>
<sequence>MTYPPQQPGPGGWGQQPGNGFPPPAPQQTPQQQPNWYGNQHTGWDQQQGQPAPMAPWGGDLGPGNWVQEPGGFGDVQPPAPKKSKLPWILGGIGALVVLAGVGVGLFLWLGGGPGEARPVAQAVVDKVNAHDFAGLDEHLCQSNRAGLEEQLAILEPGTFDVRLGAVTESGEQATAELLGTFDMGGATHPVDQTMGLVVEDGAWKICQLEQ</sequence>
<feature type="transmembrane region" description="Helical" evidence="2">
    <location>
        <begin position="88"/>
        <end position="110"/>
    </location>
</feature>